<name>A0ABX8V327_9FLAO</name>
<dbReference type="Proteomes" id="UP000825381">
    <property type="component" value="Chromosome"/>
</dbReference>
<evidence type="ECO:0000259" key="1">
    <source>
        <dbReference type="Pfam" id="PF03572"/>
    </source>
</evidence>
<sequence>MKLIKFLILVLFPSLILLNSCKQESIKTVINKEGSLTQSEMLEDYDLLKSIYINANAGLYKYHTKAEIDSVFASNKKLITKKLSYREFYTVLWNVIDYTGSCHNTLKYPDSLDKKLSKQKIYFPIPLKYINNKLYTNLDYKGIPLGSEIISVNNMPENQFSTLISKYVSTDGFNKTGKYAGIETDWLPFYIYLTLGAQNEFKLKYRTQNSSRTQELKIASVTCKDFYKNYNQRFSKTYENRKNEDYTYKYLDSINTGVLEVNTFAMGGPKSKGHKKYVKFLDSVFTNLKTNNIPNLIVDIRGNGGGNDPNDLLLYSFLTKRSFKENTTAFTLFNEVPNQEYYVYDDIKELASELAEEHSILKDGKYYQNSTFNKTWHPNKNAFNGRIILLIDPFVASAGSLFASLLKSDPNTIIIGEETLGGYYGHTGHIPVTYELPNSKLDVTFSIVDLEQDVEQLLDEKYGDGVKPDFKVTQTYQDFLDNKDTEFNFAIEKIKL</sequence>
<dbReference type="RefSeq" id="WP_220639569.1">
    <property type="nucleotide sequence ID" value="NZ_CP080429.1"/>
</dbReference>
<dbReference type="Gene3D" id="3.90.226.10">
    <property type="entry name" value="2-enoyl-CoA Hydratase, Chain A, domain 1"/>
    <property type="match status" value="1"/>
</dbReference>
<dbReference type="SUPFAM" id="SSF52096">
    <property type="entry name" value="ClpP/crotonase"/>
    <property type="match status" value="1"/>
</dbReference>
<dbReference type="InterPro" id="IPR029045">
    <property type="entry name" value="ClpP/crotonase-like_dom_sf"/>
</dbReference>
<dbReference type="InterPro" id="IPR005151">
    <property type="entry name" value="Tail-specific_protease"/>
</dbReference>
<proteinExistence type="predicted"/>
<accession>A0ABX8V327</accession>
<gene>
    <name evidence="2" type="ORF">K1I41_06500</name>
</gene>
<evidence type="ECO:0000313" key="2">
    <source>
        <dbReference type="EMBL" id="QYJ67222.1"/>
    </source>
</evidence>
<dbReference type="EMBL" id="CP080429">
    <property type="protein sequence ID" value="QYJ67222.1"/>
    <property type="molecule type" value="Genomic_DNA"/>
</dbReference>
<feature type="domain" description="Tail specific protease" evidence="1">
    <location>
        <begin position="256"/>
        <end position="472"/>
    </location>
</feature>
<organism evidence="2 3">
    <name type="scientific">Flavobacterium litorale</name>
    <dbReference type="NCBI Taxonomy" id="2856519"/>
    <lineage>
        <taxon>Bacteria</taxon>
        <taxon>Pseudomonadati</taxon>
        <taxon>Bacteroidota</taxon>
        <taxon>Flavobacteriia</taxon>
        <taxon>Flavobacteriales</taxon>
        <taxon>Flavobacteriaceae</taxon>
        <taxon>Flavobacterium</taxon>
    </lineage>
</organism>
<evidence type="ECO:0000313" key="3">
    <source>
        <dbReference type="Proteomes" id="UP000825381"/>
    </source>
</evidence>
<dbReference type="Pfam" id="PF03572">
    <property type="entry name" value="Peptidase_S41"/>
    <property type="match status" value="1"/>
</dbReference>
<reference evidence="2 3" key="1">
    <citation type="submission" date="2021-07" db="EMBL/GenBank/DDBJ databases">
        <title>Flavobacterium WSW3-B6 sp.nov, isolated from seaweed.</title>
        <authorList>
            <person name="Muhammad N."/>
            <person name="Ho H."/>
            <person name="Lee Y.-J."/>
            <person name="Nguyen T."/>
            <person name="Ho J."/>
            <person name="Kim S.-G."/>
        </authorList>
    </citation>
    <scope>NUCLEOTIDE SEQUENCE [LARGE SCALE GENOMIC DNA]</scope>
    <source>
        <strain evidence="2 3">WSW3-B6</strain>
    </source>
</reference>
<keyword evidence="3" id="KW-1185">Reference proteome</keyword>
<protein>
    <submittedName>
        <fullName evidence="2">S41 family peptidase</fullName>
    </submittedName>
</protein>